<feature type="domain" description="Reverse transcriptase" evidence="1">
    <location>
        <begin position="3"/>
        <end position="153"/>
    </location>
</feature>
<evidence type="ECO:0000313" key="2">
    <source>
        <dbReference type="EMBL" id="CAB4014257.1"/>
    </source>
</evidence>
<dbReference type="Pfam" id="PF00078">
    <property type="entry name" value="RVT_1"/>
    <property type="match status" value="1"/>
</dbReference>
<dbReference type="Proteomes" id="UP001152795">
    <property type="component" value="Unassembled WGS sequence"/>
</dbReference>
<sequence length="174" mass="20368">MEKIIRDRSIEFWLRYKVFNQNQFGYLRNKSTLSQLLLCYNDWAQARNAKITTDVFFFRFPKSVRHIVPYEPVLHKLEQYGISGVLLNWFRNFLTNRSQCVVVRGSFSTWTKVTSGVPQGTSLGPILILTYINDFRNGISSPTKLFADDTKVYRGLIDLEKDKQILQSDLDRMT</sequence>
<accession>A0A6S7IAF4</accession>
<dbReference type="EMBL" id="CACRXK020008219">
    <property type="protein sequence ID" value="CAB4014257.1"/>
    <property type="molecule type" value="Genomic_DNA"/>
</dbReference>
<dbReference type="OrthoDB" id="8950771at2759"/>
<evidence type="ECO:0000313" key="3">
    <source>
        <dbReference type="Proteomes" id="UP001152795"/>
    </source>
</evidence>
<protein>
    <recommendedName>
        <fullName evidence="1">Reverse transcriptase domain-containing protein</fullName>
    </recommendedName>
</protein>
<gene>
    <name evidence="2" type="ORF">PACLA_8A048824</name>
</gene>
<keyword evidence="3" id="KW-1185">Reference proteome</keyword>
<reference evidence="2" key="1">
    <citation type="submission" date="2020-04" db="EMBL/GenBank/DDBJ databases">
        <authorList>
            <person name="Alioto T."/>
            <person name="Alioto T."/>
            <person name="Gomez Garrido J."/>
        </authorList>
    </citation>
    <scope>NUCLEOTIDE SEQUENCE</scope>
    <source>
        <strain evidence="2">A484AB</strain>
    </source>
</reference>
<proteinExistence type="predicted"/>
<evidence type="ECO:0000259" key="1">
    <source>
        <dbReference type="Pfam" id="PF00078"/>
    </source>
</evidence>
<dbReference type="PANTHER" id="PTHR33332">
    <property type="entry name" value="REVERSE TRANSCRIPTASE DOMAIN-CONTAINING PROTEIN"/>
    <property type="match status" value="1"/>
</dbReference>
<organism evidence="2 3">
    <name type="scientific">Paramuricea clavata</name>
    <name type="common">Red gorgonian</name>
    <name type="synonym">Violescent sea-whip</name>
    <dbReference type="NCBI Taxonomy" id="317549"/>
    <lineage>
        <taxon>Eukaryota</taxon>
        <taxon>Metazoa</taxon>
        <taxon>Cnidaria</taxon>
        <taxon>Anthozoa</taxon>
        <taxon>Octocorallia</taxon>
        <taxon>Malacalcyonacea</taxon>
        <taxon>Plexauridae</taxon>
        <taxon>Paramuricea</taxon>
    </lineage>
</organism>
<comment type="caution">
    <text evidence="2">The sequence shown here is derived from an EMBL/GenBank/DDBJ whole genome shotgun (WGS) entry which is preliminary data.</text>
</comment>
<dbReference type="InterPro" id="IPR000477">
    <property type="entry name" value="RT_dom"/>
</dbReference>
<name>A0A6S7IAF4_PARCT</name>
<dbReference type="AlphaFoldDB" id="A0A6S7IAF4"/>